<dbReference type="Proteomes" id="UP001438008">
    <property type="component" value="Unassembled WGS sequence"/>
</dbReference>
<evidence type="ECO:0000313" key="2">
    <source>
        <dbReference type="EMBL" id="MEQ2472893.1"/>
    </source>
</evidence>
<dbReference type="RefSeq" id="WP_349164723.1">
    <property type="nucleotide sequence ID" value="NZ_JBBMFE010000009.1"/>
</dbReference>
<evidence type="ECO:0000313" key="3">
    <source>
        <dbReference type="Proteomes" id="UP001438008"/>
    </source>
</evidence>
<sequence>MDETKQVKLLETMMEFDRGDPMRIQHFLKVWGFARQIGKMEELDERTQEILETAAIVHDIGIKVCLEKYGNCTGKHQEEEGPALAEKMLTELGYDAELISRVSFLVGHHHTYTNVKGIDYQILLEADFLVNSYEGQKKSETIEAFCRNVFRTPSGIRLLSLQSGLKLGE</sequence>
<evidence type="ECO:0000259" key="1">
    <source>
        <dbReference type="Pfam" id="PF01966"/>
    </source>
</evidence>
<dbReference type="Pfam" id="PF01966">
    <property type="entry name" value="HD"/>
    <property type="match status" value="1"/>
</dbReference>
<feature type="domain" description="HD" evidence="1">
    <location>
        <begin position="23"/>
        <end position="116"/>
    </location>
</feature>
<comment type="caution">
    <text evidence="2">The sequence shown here is derived from an EMBL/GenBank/DDBJ whole genome shotgun (WGS) entry which is preliminary data.</text>
</comment>
<name>A0ABV1FIJ5_9FIRM</name>
<protein>
    <submittedName>
        <fullName evidence="2">HD domain-containing protein</fullName>
    </submittedName>
</protein>
<dbReference type="Gene3D" id="1.10.3210.10">
    <property type="entry name" value="Hypothetical protein af1432"/>
    <property type="match status" value="1"/>
</dbReference>
<dbReference type="CDD" id="cd00077">
    <property type="entry name" value="HDc"/>
    <property type="match status" value="1"/>
</dbReference>
<dbReference type="InterPro" id="IPR003607">
    <property type="entry name" value="HD/PDEase_dom"/>
</dbReference>
<keyword evidence="3" id="KW-1185">Reference proteome</keyword>
<proteinExistence type="predicted"/>
<accession>A0ABV1FIJ5</accession>
<dbReference type="SUPFAM" id="SSF109604">
    <property type="entry name" value="HD-domain/PDEase-like"/>
    <property type="match status" value="1"/>
</dbReference>
<gene>
    <name evidence="2" type="ORF">WMO29_10400</name>
</gene>
<dbReference type="EMBL" id="JBBMFE010000009">
    <property type="protein sequence ID" value="MEQ2472893.1"/>
    <property type="molecule type" value="Genomic_DNA"/>
</dbReference>
<dbReference type="InterPro" id="IPR006674">
    <property type="entry name" value="HD_domain"/>
</dbReference>
<reference evidence="2 3" key="1">
    <citation type="submission" date="2024-03" db="EMBL/GenBank/DDBJ databases">
        <title>Human intestinal bacterial collection.</title>
        <authorList>
            <person name="Pauvert C."/>
            <person name="Hitch T.C.A."/>
            <person name="Clavel T."/>
        </authorList>
    </citation>
    <scope>NUCLEOTIDE SEQUENCE [LARGE SCALE GENOMIC DNA]</scope>
    <source>
        <strain evidence="2 3">CLA-AA-H132</strain>
    </source>
</reference>
<organism evidence="2 3">
    <name type="scientific">Laedolimicola intestinihominis</name>
    <dbReference type="NCBI Taxonomy" id="3133166"/>
    <lineage>
        <taxon>Bacteria</taxon>
        <taxon>Bacillati</taxon>
        <taxon>Bacillota</taxon>
        <taxon>Clostridia</taxon>
        <taxon>Lachnospirales</taxon>
        <taxon>Lachnospiraceae</taxon>
        <taxon>Laedolimicola</taxon>
    </lineage>
</organism>